<protein>
    <submittedName>
        <fullName evidence="1">Uncharacterized protein</fullName>
    </submittedName>
</protein>
<dbReference type="EMBL" id="UOEG01000207">
    <property type="protein sequence ID" value="VAW00402.1"/>
    <property type="molecule type" value="Genomic_DNA"/>
</dbReference>
<accession>A0A3B0SCQ4</accession>
<proteinExistence type="predicted"/>
<reference evidence="1" key="1">
    <citation type="submission" date="2018-06" db="EMBL/GenBank/DDBJ databases">
        <authorList>
            <person name="Zhirakovskaya E."/>
        </authorList>
    </citation>
    <scope>NUCLEOTIDE SEQUENCE</scope>
</reference>
<sequence length="31" mass="3263">MKPTIFAAALALSTNMALAAPEMYVLDPSHS</sequence>
<dbReference type="AlphaFoldDB" id="A0A3B0SCQ4"/>
<gene>
    <name evidence="1" type="ORF">MNBD_ALPHA07-719</name>
</gene>
<name>A0A3B0SCQ4_9ZZZZ</name>
<organism evidence="1">
    <name type="scientific">hydrothermal vent metagenome</name>
    <dbReference type="NCBI Taxonomy" id="652676"/>
    <lineage>
        <taxon>unclassified sequences</taxon>
        <taxon>metagenomes</taxon>
        <taxon>ecological metagenomes</taxon>
    </lineage>
</organism>
<evidence type="ECO:0000313" key="1">
    <source>
        <dbReference type="EMBL" id="VAW00402.1"/>
    </source>
</evidence>